<comment type="caution">
    <text evidence="4">The sequence shown here is derived from an EMBL/GenBank/DDBJ whole genome shotgun (WGS) entry which is preliminary data.</text>
</comment>
<evidence type="ECO:0008006" key="6">
    <source>
        <dbReference type="Google" id="ProtNLM"/>
    </source>
</evidence>
<keyword evidence="5" id="KW-1185">Reference proteome</keyword>
<dbReference type="Proteomes" id="UP001295794">
    <property type="component" value="Unassembled WGS sequence"/>
</dbReference>
<evidence type="ECO:0000313" key="4">
    <source>
        <dbReference type="EMBL" id="CAK5276662.1"/>
    </source>
</evidence>
<keyword evidence="2" id="KW-0812">Transmembrane</keyword>
<dbReference type="GO" id="GO:0016791">
    <property type="term" value="F:phosphatase activity"/>
    <property type="evidence" value="ECO:0007669"/>
    <property type="project" value="TreeGrafter"/>
</dbReference>
<evidence type="ECO:0000313" key="5">
    <source>
        <dbReference type="Proteomes" id="UP001295794"/>
    </source>
</evidence>
<dbReference type="EMBL" id="CAVNYO010000411">
    <property type="protein sequence ID" value="CAK5276662.1"/>
    <property type="molecule type" value="Genomic_DNA"/>
</dbReference>
<reference evidence="4" key="1">
    <citation type="submission" date="2023-11" db="EMBL/GenBank/DDBJ databases">
        <authorList>
            <person name="De Vega J J."/>
            <person name="De Vega J J."/>
        </authorList>
    </citation>
    <scope>NUCLEOTIDE SEQUENCE</scope>
</reference>
<dbReference type="AlphaFoldDB" id="A0AAD2HMG6"/>
<accession>A0AAD2HMG6</accession>
<proteinExistence type="inferred from homology"/>
<organism evidence="4 5">
    <name type="scientific">Mycena citricolor</name>
    <dbReference type="NCBI Taxonomy" id="2018698"/>
    <lineage>
        <taxon>Eukaryota</taxon>
        <taxon>Fungi</taxon>
        <taxon>Dikarya</taxon>
        <taxon>Basidiomycota</taxon>
        <taxon>Agaricomycotina</taxon>
        <taxon>Agaricomycetes</taxon>
        <taxon>Agaricomycetidae</taxon>
        <taxon>Agaricales</taxon>
        <taxon>Marasmiineae</taxon>
        <taxon>Mycenaceae</taxon>
        <taxon>Mycena</taxon>
    </lineage>
</organism>
<dbReference type="SUPFAM" id="SSF53254">
    <property type="entry name" value="Phosphoglycerate mutase-like"/>
    <property type="match status" value="1"/>
</dbReference>
<keyword evidence="2" id="KW-0472">Membrane</keyword>
<gene>
    <name evidence="3" type="ORF">MYCIT1_LOCUS21617</name>
    <name evidence="4" type="ORF">MYCIT1_LOCUS25101</name>
</gene>
<sequence>MSEVLGVIVIARNGDREEYYQDPKTYAPALTDSTALGVSQLHLLGEQLRETYLTPGSSSFISEISPDLVDTEQVKVRAKAGGEGAVVFDSAIALLQGLFPPNPKNKITLASGTTVSAPLGGYQYVPMETVEPGNDRSMESWTDCPNFQKHIAAFHSSDEFKAKAKEAAPFLGDLHDFVFGRTTTLENIWNIHDFLSTQLMYNQTFAYRLPPTYIEQARALADWHQDGVFSDEQADGVGNVAGRTMMHTIINSLERIAFNGDPLQFMVVQTTYQPFISLFHGTEMIKENPELKGIPNFGSALAIELRRGAPPDSRDFLRFKFKNGTNAADDWKLVFPFGHRSDVPLTEFIYRAEGAAISSNKQWAQVCGVSSAETQPALAAAIQTAAGKTSIQLAFGIMSFFVLCFVAVMGLRAKLARNRARYVRLAEENETLQTYRYADQKPMEKTRLV</sequence>
<evidence type="ECO:0000256" key="2">
    <source>
        <dbReference type="SAM" id="Phobius"/>
    </source>
</evidence>
<dbReference type="PANTHER" id="PTHR11567">
    <property type="entry name" value="ACID PHOSPHATASE-RELATED"/>
    <property type="match status" value="1"/>
</dbReference>
<dbReference type="EMBL" id="CAVNYO010000402">
    <property type="protein sequence ID" value="CAK5274417.1"/>
    <property type="molecule type" value="Genomic_DNA"/>
</dbReference>
<dbReference type="Pfam" id="PF00328">
    <property type="entry name" value="His_Phos_2"/>
    <property type="match status" value="1"/>
</dbReference>
<evidence type="ECO:0000313" key="3">
    <source>
        <dbReference type="EMBL" id="CAK5274417.1"/>
    </source>
</evidence>
<dbReference type="Gene3D" id="3.40.50.1240">
    <property type="entry name" value="Phosphoglycerate mutase-like"/>
    <property type="match status" value="1"/>
</dbReference>
<comment type="similarity">
    <text evidence="1">Belongs to the histidine acid phosphatase family.</text>
</comment>
<dbReference type="InterPro" id="IPR050645">
    <property type="entry name" value="Histidine_acid_phosphatase"/>
</dbReference>
<dbReference type="InterPro" id="IPR029033">
    <property type="entry name" value="His_PPase_superfam"/>
</dbReference>
<name>A0AAD2HMG6_9AGAR</name>
<protein>
    <recommendedName>
        <fullName evidence="6">Phosphoglycerate mutase-like protein</fullName>
    </recommendedName>
</protein>
<feature type="transmembrane region" description="Helical" evidence="2">
    <location>
        <begin position="393"/>
        <end position="411"/>
    </location>
</feature>
<dbReference type="InterPro" id="IPR000560">
    <property type="entry name" value="His_Pase_clade-2"/>
</dbReference>
<keyword evidence="2" id="KW-1133">Transmembrane helix</keyword>
<evidence type="ECO:0000256" key="1">
    <source>
        <dbReference type="ARBA" id="ARBA00005375"/>
    </source>
</evidence>
<dbReference type="PANTHER" id="PTHR11567:SF142">
    <property type="entry name" value="PHOSPHOGLYCERATE MUTASE-LIKE PROTEIN"/>
    <property type="match status" value="1"/>
</dbReference>